<protein>
    <submittedName>
        <fullName evidence="4">Class I SAM-dependent methyltransferase</fullName>
    </submittedName>
</protein>
<keyword evidence="2 4" id="KW-0808">Transferase</keyword>
<evidence type="ECO:0000313" key="5">
    <source>
        <dbReference type="Proteomes" id="UP000218690"/>
    </source>
</evidence>
<dbReference type="Gene3D" id="3.40.50.150">
    <property type="entry name" value="Vaccinia Virus protein VP39"/>
    <property type="match status" value="1"/>
</dbReference>
<organism evidence="4 5">
    <name type="scientific">Corynebacterium accolens</name>
    <dbReference type="NCBI Taxonomy" id="38284"/>
    <lineage>
        <taxon>Bacteria</taxon>
        <taxon>Bacillati</taxon>
        <taxon>Actinomycetota</taxon>
        <taxon>Actinomycetes</taxon>
        <taxon>Mycobacteriales</taxon>
        <taxon>Corynebacteriaceae</taxon>
        <taxon>Corynebacterium</taxon>
    </lineage>
</organism>
<name>A0A2A4AMV8_9CORY</name>
<evidence type="ECO:0000259" key="3">
    <source>
        <dbReference type="Pfam" id="PF13649"/>
    </source>
</evidence>
<keyword evidence="1 4" id="KW-0489">Methyltransferase</keyword>
<reference evidence="4 5" key="1">
    <citation type="submission" date="2017-09" db="EMBL/GenBank/DDBJ databases">
        <title>Draft Genome Sequence of Corynebacterium accolens AH4003.</title>
        <authorList>
            <person name="Chen Y."/>
            <person name="Oosthuysen W.F."/>
            <person name="Kelley S."/>
            <person name="Horswill A."/>
        </authorList>
    </citation>
    <scope>NUCLEOTIDE SEQUENCE [LARGE SCALE GENOMIC DNA]</scope>
    <source>
        <strain evidence="4 5">AH4003</strain>
    </source>
</reference>
<evidence type="ECO:0000313" key="4">
    <source>
        <dbReference type="EMBL" id="PCC83817.1"/>
    </source>
</evidence>
<dbReference type="GO" id="GO:0008168">
    <property type="term" value="F:methyltransferase activity"/>
    <property type="evidence" value="ECO:0007669"/>
    <property type="project" value="UniProtKB-KW"/>
</dbReference>
<evidence type="ECO:0000256" key="1">
    <source>
        <dbReference type="ARBA" id="ARBA00022603"/>
    </source>
</evidence>
<dbReference type="EMBL" id="NWBP01000004">
    <property type="protein sequence ID" value="PCC83817.1"/>
    <property type="molecule type" value="Genomic_DNA"/>
</dbReference>
<dbReference type="PANTHER" id="PTHR43861:SF1">
    <property type="entry name" value="TRANS-ACONITATE 2-METHYLTRANSFERASE"/>
    <property type="match status" value="1"/>
</dbReference>
<dbReference type="SUPFAM" id="SSF53335">
    <property type="entry name" value="S-adenosyl-L-methionine-dependent methyltransferases"/>
    <property type="match status" value="1"/>
</dbReference>
<comment type="caution">
    <text evidence="4">The sequence shown here is derived from an EMBL/GenBank/DDBJ whole genome shotgun (WGS) entry which is preliminary data.</text>
</comment>
<gene>
    <name evidence="4" type="ORF">COM45_01580</name>
</gene>
<sequence length="199" mass="21638">MPTWKEVTAANPAHSENFARKWKMLAAQGKDIHGEARLADAMVERGSRILDAGCGTGRLGGELVGRGHTVVGVDVDPILISHAEHDFPDGQWVVGDLSEDEIPEGDFDLAVSAGNVMTFLAVDGREAALRNIYNSLHSDGRFVVGFGEGRGWAFDDFLTLAKEVGFRVDFLFSSWDMKVFKESSTFLVAVLTRPGADLL</sequence>
<dbReference type="AlphaFoldDB" id="A0A2A4AMV8"/>
<dbReference type="PANTHER" id="PTHR43861">
    <property type="entry name" value="TRANS-ACONITATE 2-METHYLTRANSFERASE-RELATED"/>
    <property type="match status" value="1"/>
</dbReference>
<accession>A0A2A4AMV8</accession>
<feature type="domain" description="Methyltransferase" evidence="3">
    <location>
        <begin position="49"/>
        <end position="140"/>
    </location>
</feature>
<dbReference type="CDD" id="cd02440">
    <property type="entry name" value="AdoMet_MTases"/>
    <property type="match status" value="1"/>
</dbReference>
<dbReference type="Proteomes" id="UP000218690">
    <property type="component" value="Unassembled WGS sequence"/>
</dbReference>
<proteinExistence type="predicted"/>
<dbReference type="InterPro" id="IPR041698">
    <property type="entry name" value="Methyltransf_25"/>
</dbReference>
<dbReference type="InterPro" id="IPR029063">
    <property type="entry name" value="SAM-dependent_MTases_sf"/>
</dbReference>
<dbReference type="GO" id="GO:0032259">
    <property type="term" value="P:methylation"/>
    <property type="evidence" value="ECO:0007669"/>
    <property type="project" value="UniProtKB-KW"/>
</dbReference>
<evidence type="ECO:0000256" key="2">
    <source>
        <dbReference type="ARBA" id="ARBA00022679"/>
    </source>
</evidence>
<dbReference type="Pfam" id="PF13649">
    <property type="entry name" value="Methyltransf_25"/>
    <property type="match status" value="1"/>
</dbReference>